<reference evidence="7" key="1">
    <citation type="submission" date="2016-07" db="EMBL/GenBank/DDBJ databases">
        <title>Phaeobacter portensis sp. nov., a tropodithietic acid producing bacterium isolated from a German harbor.</title>
        <authorList>
            <person name="Freese H.M."/>
            <person name="Bunk B."/>
            <person name="Breider S."/>
            <person name="Brinkhoff T."/>
        </authorList>
    </citation>
    <scope>NUCLEOTIDE SEQUENCE [LARGE SCALE GENOMIC DNA]</scope>
    <source>
        <strain evidence="7">P97</strain>
    </source>
</reference>
<dbReference type="Pfam" id="PF03466">
    <property type="entry name" value="LysR_substrate"/>
    <property type="match status" value="1"/>
</dbReference>
<evidence type="ECO:0000256" key="1">
    <source>
        <dbReference type="ARBA" id="ARBA00009437"/>
    </source>
</evidence>
<dbReference type="AlphaFoldDB" id="A0A1L3I7F7"/>
<dbReference type="InterPro" id="IPR005119">
    <property type="entry name" value="LysR_subst-bd"/>
</dbReference>
<dbReference type="Proteomes" id="UP000183859">
    <property type="component" value="Chromosome"/>
</dbReference>
<dbReference type="GO" id="GO:0000976">
    <property type="term" value="F:transcription cis-regulatory region binding"/>
    <property type="evidence" value="ECO:0007669"/>
    <property type="project" value="TreeGrafter"/>
</dbReference>
<dbReference type="PANTHER" id="PTHR30126:SF94">
    <property type="entry name" value="LYSR FAMILY TRANSCRIPTIONAL REGULATOR"/>
    <property type="match status" value="1"/>
</dbReference>
<dbReference type="GO" id="GO:0003700">
    <property type="term" value="F:DNA-binding transcription factor activity"/>
    <property type="evidence" value="ECO:0007669"/>
    <property type="project" value="InterPro"/>
</dbReference>
<dbReference type="SUPFAM" id="SSF46785">
    <property type="entry name" value="Winged helix' DNA-binding domain"/>
    <property type="match status" value="1"/>
</dbReference>
<evidence type="ECO:0000313" key="7">
    <source>
        <dbReference type="Proteomes" id="UP000183859"/>
    </source>
</evidence>
<keyword evidence="7" id="KW-1185">Reference proteome</keyword>
<protein>
    <submittedName>
        <fullName evidence="6">Transcriptional regulator, LysR family</fullName>
    </submittedName>
</protein>
<dbReference type="STRING" id="1844006.PhaeoP97_02598"/>
<keyword evidence="2" id="KW-0805">Transcription regulation</keyword>
<evidence type="ECO:0000256" key="4">
    <source>
        <dbReference type="ARBA" id="ARBA00023163"/>
    </source>
</evidence>
<comment type="similarity">
    <text evidence="1">Belongs to the LysR transcriptional regulatory family.</text>
</comment>
<name>A0A1L3I7F7_9RHOB</name>
<organism evidence="6 7">
    <name type="scientific">Phaeobacter porticola</name>
    <dbReference type="NCBI Taxonomy" id="1844006"/>
    <lineage>
        <taxon>Bacteria</taxon>
        <taxon>Pseudomonadati</taxon>
        <taxon>Pseudomonadota</taxon>
        <taxon>Alphaproteobacteria</taxon>
        <taxon>Rhodobacterales</taxon>
        <taxon>Roseobacteraceae</taxon>
        <taxon>Phaeobacter</taxon>
    </lineage>
</organism>
<evidence type="ECO:0000256" key="3">
    <source>
        <dbReference type="ARBA" id="ARBA00023125"/>
    </source>
</evidence>
<accession>A0A1L3I7F7</accession>
<dbReference type="PROSITE" id="PS50931">
    <property type="entry name" value="HTH_LYSR"/>
    <property type="match status" value="1"/>
</dbReference>
<dbReference type="SUPFAM" id="SSF53850">
    <property type="entry name" value="Periplasmic binding protein-like II"/>
    <property type="match status" value="1"/>
</dbReference>
<gene>
    <name evidence="6" type="ORF">PhaeoP97_02598</name>
</gene>
<feature type="domain" description="HTH lysR-type" evidence="5">
    <location>
        <begin position="1"/>
        <end position="58"/>
    </location>
</feature>
<dbReference type="EMBL" id="CP016364">
    <property type="protein sequence ID" value="APG47977.1"/>
    <property type="molecule type" value="Genomic_DNA"/>
</dbReference>
<evidence type="ECO:0000259" key="5">
    <source>
        <dbReference type="PROSITE" id="PS50931"/>
    </source>
</evidence>
<dbReference type="RefSeq" id="WP_072505388.1">
    <property type="nucleotide sequence ID" value="NZ_CP016364.1"/>
</dbReference>
<dbReference type="PANTHER" id="PTHR30126">
    <property type="entry name" value="HTH-TYPE TRANSCRIPTIONAL REGULATOR"/>
    <property type="match status" value="1"/>
</dbReference>
<sequence>MDTRFLSSLVAVVEEGSLAAAARREGVTASAVAQRIAALQADVGVDLLRRAGRVMQPTAECRRLLPKMRDILRSEADMRGELRGASLTGRLRLGAVSTAMGDYAGHILRHLQQAAPEVALHLVPGTSDALYGAMEHGQIDAAILVEPPFAVPKSYVFREIARQPIGLLQAKSHSAAASPYLVYSRDAWGGAQCWQVLCAEVPAPEILAELDALELIAQMVEEGTGQAVLPRWEGLSRFRGLRFTPFNGEVRRLGVILHQRDAESALTRLLMGALLPGG</sequence>
<dbReference type="Pfam" id="PF00126">
    <property type="entry name" value="HTH_1"/>
    <property type="match status" value="1"/>
</dbReference>
<dbReference type="Gene3D" id="3.40.190.10">
    <property type="entry name" value="Periplasmic binding protein-like II"/>
    <property type="match status" value="2"/>
</dbReference>
<evidence type="ECO:0000256" key="2">
    <source>
        <dbReference type="ARBA" id="ARBA00023015"/>
    </source>
</evidence>
<dbReference type="InterPro" id="IPR000847">
    <property type="entry name" value="LysR_HTH_N"/>
</dbReference>
<dbReference type="OrthoDB" id="9811588at2"/>
<dbReference type="Gene3D" id="1.10.10.10">
    <property type="entry name" value="Winged helix-like DNA-binding domain superfamily/Winged helix DNA-binding domain"/>
    <property type="match status" value="1"/>
</dbReference>
<keyword evidence="4" id="KW-0804">Transcription</keyword>
<dbReference type="KEGG" id="php:PhaeoP97_02598"/>
<proteinExistence type="inferred from homology"/>
<keyword evidence="3" id="KW-0238">DNA-binding</keyword>
<evidence type="ECO:0000313" key="6">
    <source>
        <dbReference type="EMBL" id="APG47977.1"/>
    </source>
</evidence>
<dbReference type="InterPro" id="IPR036390">
    <property type="entry name" value="WH_DNA-bd_sf"/>
</dbReference>
<dbReference type="InterPro" id="IPR036388">
    <property type="entry name" value="WH-like_DNA-bd_sf"/>
</dbReference>